<evidence type="ECO:0000313" key="5">
    <source>
        <dbReference type="Proteomes" id="UP000663852"/>
    </source>
</evidence>
<dbReference type="AlphaFoldDB" id="A0A815SYB4"/>
<reference evidence="3" key="1">
    <citation type="submission" date="2021-02" db="EMBL/GenBank/DDBJ databases">
        <authorList>
            <person name="Nowell W R."/>
        </authorList>
    </citation>
    <scope>NUCLEOTIDE SEQUENCE</scope>
</reference>
<name>A0A815SYB4_ADIRI</name>
<protein>
    <submittedName>
        <fullName evidence="3">Uncharacterized protein</fullName>
    </submittedName>
</protein>
<organism evidence="3 5">
    <name type="scientific">Adineta ricciae</name>
    <name type="common">Rotifer</name>
    <dbReference type="NCBI Taxonomy" id="249248"/>
    <lineage>
        <taxon>Eukaryota</taxon>
        <taxon>Metazoa</taxon>
        <taxon>Spiralia</taxon>
        <taxon>Gnathifera</taxon>
        <taxon>Rotifera</taxon>
        <taxon>Eurotatoria</taxon>
        <taxon>Bdelloidea</taxon>
        <taxon>Adinetida</taxon>
        <taxon>Adinetidae</taxon>
        <taxon>Adineta</taxon>
    </lineage>
</organism>
<proteinExistence type="predicted"/>
<evidence type="ECO:0000313" key="3">
    <source>
        <dbReference type="EMBL" id="CAF1496051.1"/>
    </source>
</evidence>
<comment type="caution">
    <text evidence="3">The sequence shown here is derived from an EMBL/GenBank/DDBJ whole genome shotgun (WGS) entry which is preliminary data.</text>
</comment>
<accession>A0A815SYB4</accession>
<evidence type="ECO:0000313" key="4">
    <source>
        <dbReference type="Proteomes" id="UP000663828"/>
    </source>
</evidence>
<evidence type="ECO:0000313" key="2">
    <source>
        <dbReference type="EMBL" id="CAF1429815.1"/>
    </source>
</evidence>
<feature type="region of interest" description="Disordered" evidence="1">
    <location>
        <begin position="1"/>
        <end position="47"/>
    </location>
</feature>
<feature type="compositionally biased region" description="Low complexity" evidence="1">
    <location>
        <begin position="11"/>
        <end position="47"/>
    </location>
</feature>
<evidence type="ECO:0000256" key="1">
    <source>
        <dbReference type="SAM" id="MobiDB-lite"/>
    </source>
</evidence>
<dbReference type="EMBL" id="CAJNOJ010000609">
    <property type="protein sequence ID" value="CAF1496051.1"/>
    <property type="molecule type" value="Genomic_DNA"/>
</dbReference>
<keyword evidence="4" id="KW-1185">Reference proteome</keyword>
<dbReference type="EMBL" id="CAJNOR010003604">
    <property type="protein sequence ID" value="CAF1429815.1"/>
    <property type="molecule type" value="Genomic_DNA"/>
</dbReference>
<sequence length="115" mass="12624">MSAAPPLQQVPNYNYDSPPNYYAGQQNSYGNPPNYYPNQPHNYGNNRPNYYGNQPNQAYGAPWTTGTPMGPVNYGQQTAGNQRSCCQELMLCLGACACLTCLCESCCCLCNMLSN</sequence>
<dbReference type="Proteomes" id="UP000663828">
    <property type="component" value="Unassembled WGS sequence"/>
</dbReference>
<dbReference type="Proteomes" id="UP000663852">
    <property type="component" value="Unassembled WGS sequence"/>
</dbReference>
<gene>
    <name evidence="3" type="ORF">EDS130_LOCUS42323</name>
    <name evidence="2" type="ORF">XAT740_LOCUS35707</name>
</gene>